<organism evidence="1 2">
    <name type="scientific">Mugilogobius chulae</name>
    <name type="common">yellowstripe goby</name>
    <dbReference type="NCBI Taxonomy" id="88201"/>
    <lineage>
        <taxon>Eukaryota</taxon>
        <taxon>Metazoa</taxon>
        <taxon>Chordata</taxon>
        <taxon>Craniata</taxon>
        <taxon>Vertebrata</taxon>
        <taxon>Euteleostomi</taxon>
        <taxon>Actinopterygii</taxon>
        <taxon>Neopterygii</taxon>
        <taxon>Teleostei</taxon>
        <taxon>Neoteleostei</taxon>
        <taxon>Acanthomorphata</taxon>
        <taxon>Gobiaria</taxon>
        <taxon>Gobiiformes</taxon>
        <taxon>Gobioidei</taxon>
        <taxon>Gobiidae</taxon>
        <taxon>Gobionellinae</taxon>
        <taxon>Mugilogobius</taxon>
    </lineage>
</organism>
<protein>
    <recommendedName>
        <fullName evidence="3">GDNF/GAS1 domain-containing protein</fullName>
    </recommendedName>
</protein>
<comment type="caution">
    <text evidence="1">The sequence shown here is derived from an EMBL/GenBank/DDBJ whole genome shotgun (WGS) entry which is preliminary data.</text>
</comment>
<name>A0AAW0PT65_9GOBI</name>
<evidence type="ECO:0000313" key="2">
    <source>
        <dbReference type="Proteomes" id="UP001460270"/>
    </source>
</evidence>
<dbReference type="Proteomes" id="UP001460270">
    <property type="component" value="Unassembled WGS sequence"/>
</dbReference>
<evidence type="ECO:0008006" key="3">
    <source>
        <dbReference type="Google" id="ProtNLM"/>
    </source>
</evidence>
<evidence type="ECO:0000313" key="1">
    <source>
        <dbReference type="EMBL" id="KAK7934364.1"/>
    </source>
</evidence>
<sequence length="92" mass="10383">MVCLQSSPGPDYDVSPELDLTMTCLQSSEYCTDDETVCMRRVLSFSTIMNHYDCPADGSDMFTLTDGQMETEKGRGGQMEDLHRSGRMLWKV</sequence>
<reference evidence="2" key="1">
    <citation type="submission" date="2024-04" db="EMBL/GenBank/DDBJ databases">
        <title>Salinicola lusitanus LLJ914,a marine bacterium isolated from the Okinawa Trough.</title>
        <authorList>
            <person name="Li J."/>
        </authorList>
    </citation>
    <scope>NUCLEOTIDE SEQUENCE [LARGE SCALE GENOMIC DNA]</scope>
</reference>
<accession>A0AAW0PT65</accession>
<keyword evidence="2" id="KW-1185">Reference proteome</keyword>
<gene>
    <name evidence="1" type="ORF">WMY93_005260</name>
</gene>
<proteinExistence type="predicted"/>
<dbReference type="AlphaFoldDB" id="A0AAW0PT65"/>
<dbReference type="EMBL" id="JBBPFD010000003">
    <property type="protein sequence ID" value="KAK7934364.1"/>
    <property type="molecule type" value="Genomic_DNA"/>
</dbReference>